<keyword evidence="1" id="KW-0812">Transmembrane</keyword>
<accession>A0A1Z4JK77</accession>
<protein>
    <submittedName>
        <fullName evidence="2">Uncharacterized protein</fullName>
    </submittedName>
</protein>
<sequence>MSGSNEWQKILRGILLLIALHGIAFVIAVAIGLLIYALITIVPSRSDTQALFILLNGYTSLAFMVIGIGISQMFYVIPVIFVLLLDRRYATIKGIIIGAVLTLLFNIAGVTLFFSWTLPR</sequence>
<dbReference type="Proteomes" id="UP000217895">
    <property type="component" value="Chromosome"/>
</dbReference>
<keyword evidence="1" id="KW-0472">Membrane</keyword>
<reference evidence="2 3" key="1">
    <citation type="submission" date="2017-06" db="EMBL/GenBank/DDBJ databases">
        <title>Genome sequencing of cyanobaciteial culture collection at National Institute for Environmental Studies (NIES).</title>
        <authorList>
            <person name="Hirose Y."/>
            <person name="Shimura Y."/>
            <person name="Fujisawa T."/>
            <person name="Nakamura Y."/>
            <person name="Kawachi M."/>
        </authorList>
    </citation>
    <scope>NUCLEOTIDE SEQUENCE [LARGE SCALE GENOMIC DNA]</scope>
    <source>
        <strain evidence="2 3">NIES-2135</strain>
    </source>
</reference>
<feature type="transmembrane region" description="Helical" evidence="1">
    <location>
        <begin position="61"/>
        <end position="84"/>
    </location>
</feature>
<dbReference type="EMBL" id="AP018203">
    <property type="protein sequence ID" value="BAY57136.1"/>
    <property type="molecule type" value="Genomic_DNA"/>
</dbReference>
<evidence type="ECO:0000313" key="2">
    <source>
        <dbReference type="EMBL" id="BAY57136.1"/>
    </source>
</evidence>
<keyword evidence="3" id="KW-1185">Reference proteome</keyword>
<gene>
    <name evidence="2" type="ORF">NIES2135_40000</name>
</gene>
<name>A0A1Z4JK77_LEPBY</name>
<evidence type="ECO:0000256" key="1">
    <source>
        <dbReference type="SAM" id="Phobius"/>
    </source>
</evidence>
<feature type="transmembrane region" description="Helical" evidence="1">
    <location>
        <begin position="96"/>
        <end position="118"/>
    </location>
</feature>
<organism evidence="2 3">
    <name type="scientific">Leptolyngbya boryana NIES-2135</name>
    <dbReference type="NCBI Taxonomy" id="1973484"/>
    <lineage>
        <taxon>Bacteria</taxon>
        <taxon>Bacillati</taxon>
        <taxon>Cyanobacteriota</taxon>
        <taxon>Cyanophyceae</taxon>
        <taxon>Leptolyngbyales</taxon>
        <taxon>Leptolyngbyaceae</taxon>
        <taxon>Leptolyngbya group</taxon>
        <taxon>Leptolyngbya</taxon>
    </lineage>
</organism>
<feature type="transmembrane region" description="Helical" evidence="1">
    <location>
        <begin position="14"/>
        <end position="41"/>
    </location>
</feature>
<dbReference type="AlphaFoldDB" id="A0A1Z4JK77"/>
<proteinExistence type="predicted"/>
<evidence type="ECO:0000313" key="3">
    <source>
        <dbReference type="Proteomes" id="UP000217895"/>
    </source>
</evidence>
<keyword evidence="1" id="KW-1133">Transmembrane helix</keyword>